<comment type="caution">
    <text evidence="1">The sequence shown here is derived from an EMBL/GenBank/DDBJ whole genome shotgun (WGS) entry which is preliminary data.</text>
</comment>
<evidence type="ECO:0000313" key="2">
    <source>
        <dbReference type="Proteomes" id="UP001225356"/>
    </source>
</evidence>
<proteinExistence type="predicted"/>
<reference evidence="1 2" key="1">
    <citation type="submission" date="2023-07" db="EMBL/GenBank/DDBJ databases">
        <title>Sequencing the genomes of 1000 actinobacteria strains.</title>
        <authorList>
            <person name="Klenk H.-P."/>
        </authorList>
    </citation>
    <scope>NUCLEOTIDE SEQUENCE [LARGE SCALE GENOMIC DNA]</scope>
    <source>
        <strain evidence="1 2">DSM 46740</strain>
    </source>
</reference>
<name>A0ABT9QTH2_9ACTN</name>
<accession>A0ABT9QTH2</accession>
<dbReference type="Proteomes" id="UP001225356">
    <property type="component" value="Unassembled WGS sequence"/>
</dbReference>
<keyword evidence="2" id="KW-1185">Reference proteome</keyword>
<sequence>MAYLEITPQVDSANRVAAAGVRRQHRQPFPDTVAGATGKELLNGSGATARARHTVPPACPQEQ</sequence>
<gene>
    <name evidence="1" type="ORF">J2853_009268</name>
</gene>
<protein>
    <submittedName>
        <fullName evidence="1">Uncharacterized protein</fullName>
    </submittedName>
</protein>
<evidence type="ECO:0000313" key="1">
    <source>
        <dbReference type="EMBL" id="MDP9850057.1"/>
    </source>
</evidence>
<dbReference type="EMBL" id="JAUSQU010000001">
    <property type="protein sequence ID" value="MDP9850057.1"/>
    <property type="molecule type" value="Genomic_DNA"/>
</dbReference>
<organism evidence="1 2">
    <name type="scientific">Streptosporangium lutulentum</name>
    <dbReference type="NCBI Taxonomy" id="1461250"/>
    <lineage>
        <taxon>Bacteria</taxon>
        <taxon>Bacillati</taxon>
        <taxon>Actinomycetota</taxon>
        <taxon>Actinomycetes</taxon>
        <taxon>Streptosporangiales</taxon>
        <taxon>Streptosporangiaceae</taxon>
        <taxon>Streptosporangium</taxon>
    </lineage>
</organism>
<dbReference type="RefSeq" id="WP_307568248.1">
    <property type="nucleotide sequence ID" value="NZ_JAUSQU010000001.1"/>
</dbReference>